<keyword evidence="5" id="KW-0611">Plant defense</keyword>
<proteinExistence type="inferred from homology"/>
<dbReference type="InterPro" id="IPR036388">
    <property type="entry name" value="WH-like_DNA-bd_sf"/>
</dbReference>
<comment type="similarity">
    <text evidence="1">Belongs to the disease resistance NB-LRR family.</text>
</comment>
<dbReference type="OrthoDB" id="646178at2759"/>
<keyword evidence="6" id="KW-0067">ATP-binding</keyword>
<feature type="domain" description="Disease resistance protein winged helix" evidence="9">
    <location>
        <begin position="443"/>
        <end position="509"/>
    </location>
</feature>
<dbReference type="InterPro" id="IPR041118">
    <property type="entry name" value="Rx_N"/>
</dbReference>
<comment type="caution">
    <text evidence="11">The sequence shown here is derived from an EMBL/GenBank/DDBJ whole genome shotgun (WGS) entry which is preliminary data.</text>
</comment>
<keyword evidence="3" id="KW-0677">Repeat</keyword>
<dbReference type="InterPro" id="IPR002182">
    <property type="entry name" value="NB-ARC"/>
</dbReference>
<keyword evidence="4" id="KW-0547">Nucleotide-binding</keyword>
<evidence type="ECO:0000256" key="2">
    <source>
        <dbReference type="ARBA" id="ARBA00022614"/>
    </source>
</evidence>
<name>A0A8T3C9W7_DENNO</name>
<feature type="domain" description="Disease resistance R13L4/SHOC-2-like LRR" evidence="10">
    <location>
        <begin position="639"/>
        <end position="900"/>
    </location>
</feature>
<feature type="domain" description="NB-ARC" evidence="7">
    <location>
        <begin position="183"/>
        <end position="358"/>
    </location>
</feature>
<dbReference type="InterPro" id="IPR042197">
    <property type="entry name" value="Apaf_helical"/>
</dbReference>
<evidence type="ECO:0000256" key="4">
    <source>
        <dbReference type="ARBA" id="ARBA00022741"/>
    </source>
</evidence>
<dbReference type="Pfam" id="PF13855">
    <property type="entry name" value="LRR_8"/>
    <property type="match status" value="1"/>
</dbReference>
<dbReference type="Proteomes" id="UP000829196">
    <property type="component" value="Unassembled WGS sequence"/>
</dbReference>
<dbReference type="InterPro" id="IPR027417">
    <property type="entry name" value="P-loop_NTPase"/>
</dbReference>
<dbReference type="AlphaFoldDB" id="A0A8T3C9W7"/>
<dbReference type="InterPro" id="IPR058922">
    <property type="entry name" value="WHD_DRP"/>
</dbReference>
<evidence type="ECO:0000259" key="9">
    <source>
        <dbReference type="Pfam" id="PF23559"/>
    </source>
</evidence>
<reference evidence="11" key="1">
    <citation type="journal article" date="2022" name="Front. Genet.">
        <title>Chromosome-Scale Assembly of the Dendrobium nobile Genome Provides Insights Into the Molecular Mechanism of the Biosynthesis of the Medicinal Active Ingredient of Dendrobium.</title>
        <authorList>
            <person name="Xu Q."/>
            <person name="Niu S.-C."/>
            <person name="Li K.-L."/>
            <person name="Zheng P.-J."/>
            <person name="Zhang X.-J."/>
            <person name="Jia Y."/>
            <person name="Liu Y."/>
            <person name="Niu Y.-X."/>
            <person name="Yu L.-H."/>
            <person name="Chen D.-F."/>
            <person name="Zhang G.-Q."/>
        </authorList>
    </citation>
    <scope>NUCLEOTIDE SEQUENCE</scope>
    <source>
        <tissue evidence="11">Leaf</tissue>
    </source>
</reference>
<protein>
    <submittedName>
        <fullName evidence="11">Uncharacterized protein</fullName>
    </submittedName>
</protein>
<dbReference type="EMBL" id="JAGYWB010000002">
    <property type="protein sequence ID" value="KAI0528741.1"/>
    <property type="molecule type" value="Genomic_DNA"/>
</dbReference>
<accession>A0A8T3C9W7</accession>
<dbReference type="GO" id="GO:0002758">
    <property type="term" value="P:innate immune response-activating signaling pathway"/>
    <property type="evidence" value="ECO:0007669"/>
    <property type="project" value="UniProtKB-ARBA"/>
</dbReference>
<evidence type="ECO:0000313" key="12">
    <source>
        <dbReference type="Proteomes" id="UP000829196"/>
    </source>
</evidence>
<evidence type="ECO:0000256" key="5">
    <source>
        <dbReference type="ARBA" id="ARBA00022821"/>
    </source>
</evidence>
<dbReference type="PRINTS" id="PR00364">
    <property type="entry name" value="DISEASERSIST"/>
</dbReference>
<evidence type="ECO:0000313" key="11">
    <source>
        <dbReference type="EMBL" id="KAI0528741.1"/>
    </source>
</evidence>
<dbReference type="PANTHER" id="PTHR36766">
    <property type="entry name" value="PLANT BROAD-SPECTRUM MILDEW RESISTANCE PROTEIN RPW8"/>
    <property type="match status" value="1"/>
</dbReference>
<dbReference type="Gene3D" id="1.20.5.4130">
    <property type="match status" value="1"/>
</dbReference>
<evidence type="ECO:0000256" key="3">
    <source>
        <dbReference type="ARBA" id="ARBA00022737"/>
    </source>
</evidence>
<feature type="domain" description="Disease resistance N-terminal" evidence="8">
    <location>
        <begin position="8"/>
        <end position="89"/>
    </location>
</feature>
<dbReference type="Pfam" id="PF18052">
    <property type="entry name" value="Rx_N"/>
    <property type="match status" value="1"/>
</dbReference>
<dbReference type="CDD" id="cd14798">
    <property type="entry name" value="RX-CC_like"/>
    <property type="match status" value="1"/>
</dbReference>
<dbReference type="SMR" id="A0A8T3C9W7"/>
<dbReference type="Pfam" id="PF23598">
    <property type="entry name" value="LRR_14"/>
    <property type="match status" value="1"/>
</dbReference>
<dbReference type="Pfam" id="PF00931">
    <property type="entry name" value="NB-ARC"/>
    <property type="match status" value="1"/>
</dbReference>
<dbReference type="SUPFAM" id="SSF52058">
    <property type="entry name" value="L domain-like"/>
    <property type="match status" value="1"/>
</dbReference>
<dbReference type="Gene3D" id="1.10.8.430">
    <property type="entry name" value="Helical domain of apoptotic protease-activating factors"/>
    <property type="match status" value="1"/>
</dbReference>
<sequence length="1098" mass="125924">MAMILDAFMSKFSGLLADFVYEEVIKLLGVKDELETLRRRMTRIQYLLKDAEKKKFDESSTELWLSELKDVMYDAEEIIDLCRIEGTQLLADQNPESRTSSVRCDFSSVFSCFTSVPLRHEIGNRIKDINERLKEIYEDRERYKLEKSTISETPQITLIDSRQTSSMNDPFVVGREVEIAANSLVDRLLGEKVNEKCCLFAITGMGGIGKTTLAQKIFNHPKIKTYFNLDPVWVCVSQTYSKIELLKQVIRGAKKNNGDANKNYGDANTISELQIILSDSVASGQSFFLVLDDVWKKDVWVDLFRIPLCKSNASVRILITTRDQNVAKEMQAAYTHSVTHLSEESSWDMLRRRLFSEEEEELANGLKEVGLKIVNKCKGLPLAINVIIGVLLTKPRSKKAWEAFLRNDAWSVSQFPEELRGALYLSFEDLPSHLKQCFLYFSLYPEDACFDLHEFIQLWVAEGFITKKQDSLMEDLAEECFNEIFNRNLLLPTDSSNKYKMHDLIRSLAIFLSKGEASFGASNVRNSTKLRRLSVANQEDTIEILNSVADQGTLRTLLASSSDLLLDDERLSRLLHLRVLDISRTKIQELPDSIGMLVHLRYLNLNGSNIMTIPKSIGHFTNLQFLDISYTQIQVLPDSIGNLMHLRYLNLNVTNITIIQESIGQLTNLEILYISTCKNLEQLPSGITLLHNLKCLDIVETPISFIPKGIENLQQLDYLSGFVVTNNESNCSKLEDLNSLKRIRTLHINIKNINIKNMKRIQSETIALKVLPNLSTLTLKFFVDYSSPSEEQELAIEELFDKIIPPESLENFNIDEFFGRRFPNWMVSSSFEIFLSNLTKLVFRDIKSCTQLPPLGQLPELKELSIIGATKIKKIGPEFLSSDINSTQIAFPKLERLQILNFPELEDWSFGTEVEQNISPRLKLLPYLQKLTIQNCPLLKQLPEGLKYFPITDLCIHEVRRLKSLDNLSTEIKNLQLFMCENLEKVCCAPTIKVFSVSNCEALSCVEKRDSLQTLFFTGFKDSLPDWLLKLLRQRGLQNDSNDDFYLELKCGMTVFRECLKGGSYWDLIQHIQKVNVTCYKYGYLQYSKQPYVYNTNW</sequence>
<keyword evidence="12" id="KW-1185">Reference proteome</keyword>
<dbReference type="InterPro" id="IPR038005">
    <property type="entry name" value="RX-like_CC"/>
</dbReference>
<gene>
    <name evidence="11" type="ORF">KFK09_001283</name>
</gene>
<dbReference type="Gene3D" id="1.10.10.10">
    <property type="entry name" value="Winged helix-like DNA-binding domain superfamily/Winged helix DNA-binding domain"/>
    <property type="match status" value="1"/>
</dbReference>
<evidence type="ECO:0000259" key="7">
    <source>
        <dbReference type="Pfam" id="PF00931"/>
    </source>
</evidence>
<evidence type="ECO:0000256" key="1">
    <source>
        <dbReference type="ARBA" id="ARBA00008894"/>
    </source>
</evidence>
<dbReference type="InterPro" id="IPR003591">
    <property type="entry name" value="Leu-rich_rpt_typical-subtyp"/>
</dbReference>
<dbReference type="SMART" id="SM00369">
    <property type="entry name" value="LRR_TYP"/>
    <property type="match status" value="4"/>
</dbReference>
<dbReference type="InterPro" id="IPR001611">
    <property type="entry name" value="Leu-rich_rpt"/>
</dbReference>
<dbReference type="GO" id="GO:0009626">
    <property type="term" value="P:plant-type hypersensitive response"/>
    <property type="evidence" value="ECO:0007669"/>
    <property type="project" value="UniProtKB-ARBA"/>
</dbReference>
<dbReference type="GO" id="GO:0042742">
    <property type="term" value="P:defense response to bacterium"/>
    <property type="evidence" value="ECO:0007669"/>
    <property type="project" value="UniProtKB-ARBA"/>
</dbReference>
<organism evidence="11 12">
    <name type="scientific">Dendrobium nobile</name>
    <name type="common">Orchid</name>
    <dbReference type="NCBI Taxonomy" id="94219"/>
    <lineage>
        <taxon>Eukaryota</taxon>
        <taxon>Viridiplantae</taxon>
        <taxon>Streptophyta</taxon>
        <taxon>Embryophyta</taxon>
        <taxon>Tracheophyta</taxon>
        <taxon>Spermatophyta</taxon>
        <taxon>Magnoliopsida</taxon>
        <taxon>Liliopsida</taxon>
        <taxon>Asparagales</taxon>
        <taxon>Orchidaceae</taxon>
        <taxon>Epidendroideae</taxon>
        <taxon>Malaxideae</taxon>
        <taxon>Dendrobiinae</taxon>
        <taxon>Dendrobium</taxon>
    </lineage>
</organism>
<dbReference type="InterPro" id="IPR055414">
    <property type="entry name" value="LRR_R13L4/SHOC2-like"/>
</dbReference>
<dbReference type="Gene3D" id="3.80.10.10">
    <property type="entry name" value="Ribonuclease Inhibitor"/>
    <property type="match status" value="3"/>
</dbReference>
<evidence type="ECO:0000259" key="10">
    <source>
        <dbReference type="Pfam" id="PF23598"/>
    </source>
</evidence>
<evidence type="ECO:0000259" key="8">
    <source>
        <dbReference type="Pfam" id="PF18052"/>
    </source>
</evidence>
<dbReference type="Gene3D" id="3.40.50.300">
    <property type="entry name" value="P-loop containing nucleotide triphosphate hydrolases"/>
    <property type="match status" value="1"/>
</dbReference>
<dbReference type="SUPFAM" id="SSF52540">
    <property type="entry name" value="P-loop containing nucleoside triphosphate hydrolases"/>
    <property type="match status" value="1"/>
</dbReference>
<evidence type="ECO:0000256" key="6">
    <source>
        <dbReference type="ARBA" id="ARBA00022840"/>
    </source>
</evidence>
<dbReference type="PANTHER" id="PTHR36766:SF70">
    <property type="entry name" value="DISEASE RESISTANCE PROTEIN RGA4"/>
    <property type="match status" value="1"/>
</dbReference>
<dbReference type="Pfam" id="PF23559">
    <property type="entry name" value="WHD_DRP"/>
    <property type="match status" value="1"/>
</dbReference>
<keyword evidence="2" id="KW-0433">Leucine-rich repeat</keyword>
<dbReference type="GO" id="GO:0005524">
    <property type="term" value="F:ATP binding"/>
    <property type="evidence" value="ECO:0007669"/>
    <property type="project" value="UniProtKB-KW"/>
</dbReference>
<dbReference type="GO" id="GO:0043531">
    <property type="term" value="F:ADP binding"/>
    <property type="evidence" value="ECO:0007669"/>
    <property type="project" value="InterPro"/>
</dbReference>
<dbReference type="InterPro" id="IPR032675">
    <property type="entry name" value="LRR_dom_sf"/>
</dbReference>
<dbReference type="FunFam" id="1.10.10.10:FF:000322">
    <property type="entry name" value="Probable disease resistance protein At1g63360"/>
    <property type="match status" value="1"/>
</dbReference>